<dbReference type="InterPro" id="IPR027417">
    <property type="entry name" value="P-loop_NTPase"/>
</dbReference>
<dbReference type="OrthoDB" id="6150516at2759"/>
<dbReference type="Gene3D" id="3.40.50.300">
    <property type="entry name" value="P-loop containing nucleotide triphosphate hydrolases"/>
    <property type="match status" value="1"/>
</dbReference>
<organism evidence="3 4">
    <name type="scientific">Euroglyphus maynei</name>
    <name type="common">Mayne's house dust mite</name>
    <dbReference type="NCBI Taxonomy" id="6958"/>
    <lineage>
        <taxon>Eukaryota</taxon>
        <taxon>Metazoa</taxon>
        <taxon>Ecdysozoa</taxon>
        <taxon>Arthropoda</taxon>
        <taxon>Chelicerata</taxon>
        <taxon>Arachnida</taxon>
        <taxon>Acari</taxon>
        <taxon>Acariformes</taxon>
        <taxon>Sarcoptiformes</taxon>
        <taxon>Astigmata</taxon>
        <taxon>Psoroptidia</taxon>
        <taxon>Analgoidea</taxon>
        <taxon>Pyroglyphidae</taxon>
        <taxon>Pyroglyphinae</taxon>
        <taxon>Euroglyphus</taxon>
    </lineage>
</organism>
<evidence type="ECO:0000259" key="2">
    <source>
        <dbReference type="Pfam" id="PF00005"/>
    </source>
</evidence>
<gene>
    <name evidence="3" type="ORF">BLA29_013284</name>
</gene>
<dbReference type="EMBL" id="MUJZ01009542">
    <property type="protein sequence ID" value="OTF82225.1"/>
    <property type="molecule type" value="Genomic_DNA"/>
</dbReference>
<protein>
    <recommendedName>
        <fullName evidence="2">ABC transporter domain-containing protein</fullName>
    </recommendedName>
</protein>
<dbReference type="AlphaFoldDB" id="A0A1Y3BSU5"/>
<name>A0A1Y3BSU5_EURMA</name>
<reference evidence="3 4" key="1">
    <citation type="submission" date="2017-03" db="EMBL/GenBank/DDBJ databases">
        <title>Genome Survey of Euroglyphus maynei.</title>
        <authorList>
            <person name="Arlian L.G."/>
            <person name="Morgan M.S."/>
            <person name="Rider S.D."/>
        </authorList>
    </citation>
    <scope>NUCLEOTIDE SEQUENCE [LARGE SCALE GENOMIC DNA]</scope>
    <source>
        <strain evidence="3">Arlian Lab</strain>
        <tissue evidence="3">Whole body</tissue>
    </source>
</reference>
<keyword evidence="4" id="KW-1185">Reference proteome</keyword>
<dbReference type="PANTHER" id="PTHR43038:SF3">
    <property type="entry name" value="ABC TRANSPORTER G FAMILY MEMBER 20 ISOFORM X1"/>
    <property type="match status" value="1"/>
</dbReference>
<proteinExistence type="predicted"/>
<feature type="domain" description="ABC transporter" evidence="2">
    <location>
        <begin position="8"/>
        <end position="74"/>
    </location>
</feature>
<dbReference type="Proteomes" id="UP000194236">
    <property type="component" value="Unassembled WGS sequence"/>
</dbReference>
<accession>A0A1Y3BSU5</accession>
<feature type="non-terminal residue" evidence="3">
    <location>
        <position position="74"/>
    </location>
</feature>
<dbReference type="SUPFAM" id="SSF52540">
    <property type="entry name" value="P-loop containing nucleoside triphosphate hydrolases"/>
    <property type="match status" value="1"/>
</dbReference>
<sequence length="74" mass="7854">MFFSITVLKGVNMNVPVKKIYGLLGPSGCGKTSLLRCVIGIRRPDSGRISVYDKTPGTKESGIPGPGLGYTPQE</sequence>
<comment type="caution">
    <text evidence="3">The sequence shown here is derived from an EMBL/GenBank/DDBJ whole genome shotgun (WGS) entry which is preliminary data.</text>
</comment>
<evidence type="ECO:0000313" key="3">
    <source>
        <dbReference type="EMBL" id="OTF82225.1"/>
    </source>
</evidence>
<dbReference type="GO" id="GO:0016887">
    <property type="term" value="F:ATP hydrolysis activity"/>
    <property type="evidence" value="ECO:0007669"/>
    <property type="project" value="InterPro"/>
</dbReference>
<evidence type="ECO:0000256" key="1">
    <source>
        <dbReference type="SAM" id="MobiDB-lite"/>
    </source>
</evidence>
<dbReference type="InterPro" id="IPR003439">
    <property type="entry name" value="ABC_transporter-like_ATP-bd"/>
</dbReference>
<feature type="region of interest" description="Disordered" evidence="1">
    <location>
        <begin position="49"/>
        <end position="74"/>
    </location>
</feature>
<dbReference type="GO" id="GO:0005524">
    <property type="term" value="F:ATP binding"/>
    <property type="evidence" value="ECO:0007669"/>
    <property type="project" value="InterPro"/>
</dbReference>
<dbReference type="PANTHER" id="PTHR43038">
    <property type="entry name" value="ATP-BINDING CASSETTE, SUB-FAMILY H, MEMBER 1"/>
    <property type="match status" value="1"/>
</dbReference>
<evidence type="ECO:0000313" key="4">
    <source>
        <dbReference type="Proteomes" id="UP000194236"/>
    </source>
</evidence>
<dbReference type="Pfam" id="PF00005">
    <property type="entry name" value="ABC_tran"/>
    <property type="match status" value="1"/>
</dbReference>